<comment type="caution">
    <text evidence="4">The sequence shown here is derived from an EMBL/GenBank/DDBJ whole genome shotgun (WGS) entry which is preliminary data.</text>
</comment>
<evidence type="ECO:0000313" key="5">
    <source>
        <dbReference type="Proteomes" id="UP001151234"/>
    </source>
</evidence>
<feature type="transmembrane region" description="Helical" evidence="2">
    <location>
        <begin position="614"/>
        <end position="639"/>
    </location>
</feature>
<name>A0A9X3UP96_9HYPH</name>
<dbReference type="RefSeq" id="WP_267992109.1">
    <property type="nucleotide sequence ID" value="NZ_JAPJZI010000001.1"/>
</dbReference>
<gene>
    <name evidence="4" type="ORF">OQ273_18140</name>
</gene>
<keyword evidence="5" id="KW-1185">Reference proteome</keyword>
<feature type="compositionally biased region" description="Basic and acidic residues" evidence="1">
    <location>
        <begin position="441"/>
        <end position="451"/>
    </location>
</feature>
<evidence type="ECO:0000256" key="2">
    <source>
        <dbReference type="SAM" id="Phobius"/>
    </source>
</evidence>
<dbReference type="PANTHER" id="PTHR33840:SF1">
    <property type="entry name" value="TLE1 PHOSPHOLIPASE DOMAIN-CONTAINING PROTEIN"/>
    <property type="match status" value="1"/>
</dbReference>
<organism evidence="4 5">
    <name type="scientific">Hoeflea prorocentri</name>
    <dbReference type="NCBI Taxonomy" id="1922333"/>
    <lineage>
        <taxon>Bacteria</taxon>
        <taxon>Pseudomonadati</taxon>
        <taxon>Pseudomonadota</taxon>
        <taxon>Alphaproteobacteria</taxon>
        <taxon>Hyphomicrobiales</taxon>
        <taxon>Rhizobiaceae</taxon>
        <taxon>Hoeflea</taxon>
    </lineage>
</organism>
<accession>A0A9X3UP96</accession>
<dbReference type="InterPro" id="IPR018712">
    <property type="entry name" value="Tle1-like_cat"/>
</dbReference>
<feature type="transmembrane region" description="Helical" evidence="2">
    <location>
        <begin position="481"/>
        <end position="506"/>
    </location>
</feature>
<keyword evidence="2" id="KW-0472">Membrane</keyword>
<reference evidence="4" key="1">
    <citation type="submission" date="2022-11" db="EMBL/GenBank/DDBJ databases">
        <title>Draft genome sequence of Hoeflea poritis E7-10 and Hoeflea prorocentri PM5-8, separated from scleractinian coral Porites lutea and marine dinoflagellate.</title>
        <authorList>
            <person name="Zhang G."/>
            <person name="Wei Q."/>
            <person name="Cai L."/>
        </authorList>
    </citation>
    <scope>NUCLEOTIDE SEQUENCE</scope>
    <source>
        <strain evidence="4">PM5-8</strain>
    </source>
</reference>
<evidence type="ECO:0000313" key="4">
    <source>
        <dbReference type="EMBL" id="MDA5400501.1"/>
    </source>
</evidence>
<dbReference type="PANTHER" id="PTHR33840">
    <property type="match status" value="1"/>
</dbReference>
<feature type="domain" description="T6SS Phospholipase effector Tle1-like catalytic" evidence="3">
    <location>
        <begin position="31"/>
        <end position="336"/>
    </location>
</feature>
<protein>
    <submittedName>
        <fullName evidence="4">DUF2235 domain-containing protein</fullName>
    </submittedName>
</protein>
<keyword evidence="2" id="KW-0812">Transmembrane</keyword>
<evidence type="ECO:0000256" key="1">
    <source>
        <dbReference type="SAM" id="MobiDB-lite"/>
    </source>
</evidence>
<dbReference type="AlphaFoldDB" id="A0A9X3UP96"/>
<sequence length="873" mass="98376">MGEENKTRSRSKPGGAGTGEAQHADVLKKGKRIVVFADGTGNAFTQQESNVWRLYQSLDRSKPDQIARYIQGVGTSGNSLLAKLDGATGFGVPSNVRKLYRFICWNWEPGDEIFMFGFSRGSFTIRTLASLIHNQGLMPAEIDGKPVSRADMRANAMGAWRQYRSNTVKLRRQHLGSDIWKVSPTVGIARLVRDGLVWVFRRIMRRKPHREVEAILEDKQPRRLGGSVSIRFLGLFDTVEAYGVPIEELRKPIDYLIWPMSFRNRICSEAVQTVRHALSIDDERKTFHPVRFDQTPRDSAGTEISEVWFSGMHSDVGGGYPDDSLAFTPLCWMAREARSLELRFRCDNLNYFYEHSSVLAHIHNSRKGMKAFYRYSPRRITTTEADGGDPVVHNSVIQKIVFGSEGYAPTTLPDTFEVQMSDESIRYVERSDDQEPSSASSEKKQEEELKPDAAAMQRLRAQRPSLEGADIVRNLVVLRRLAYYALIICVIYLAFLPVLGGALSYFGLDFEETRARSWARILLDWVANFTPGFLQPWLDAFRENPISALLLIGLAALFYSLNTRLSNRIKDTALSAWDSKRGSPALPGSVRFFVDLVRRLRLHKVGEILVKFKITLIPAIAFVALLLVAVAVAANWLFVTGKTASGGFCPQQKLNWVELRLDASSHSKAGFLPSSRCWATGVKVVEGRTYTLWIDQRTEDNEPFVDHTIPVGAAPFKSSGWRHRLMAPTFRRWTGADWFQPIVQIGAHAEESFPLKAIDGQPPLLVPRDGLEYETDNKLAISDTWQNLSEQSRKGFKEKLLLLNEKPTAFGGDVGIPLIFSARFEAPASGELYLYVNDVLIMWDRRIFYENNTGSATVTVRMEAIPNLPKVQP</sequence>
<dbReference type="Proteomes" id="UP001151234">
    <property type="component" value="Unassembled WGS sequence"/>
</dbReference>
<dbReference type="Pfam" id="PF09994">
    <property type="entry name" value="T6SS_Tle1-like_cat"/>
    <property type="match status" value="1"/>
</dbReference>
<dbReference type="EMBL" id="JAPJZI010000001">
    <property type="protein sequence ID" value="MDA5400501.1"/>
    <property type="molecule type" value="Genomic_DNA"/>
</dbReference>
<feature type="region of interest" description="Disordered" evidence="1">
    <location>
        <begin position="1"/>
        <end position="23"/>
    </location>
</feature>
<feature type="transmembrane region" description="Helical" evidence="2">
    <location>
        <begin position="544"/>
        <end position="561"/>
    </location>
</feature>
<feature type="region of interest" description="Disordered" evidence="1">
    <location>
        <begin position="428"/>
        <end position="451"/>
    </location>
</feature>
<evidence type="ECO:0000259" key="3">
    <source>
        <dbReference type="Pfam" id="PF09994"/>
    </source>
</evidence>
<keyword evidence="2" id="KW-1133">Transmembrane helix</keyword>
<proteinExistence type="predicted"/>